<dbReference type="Pfam" id="PF08239">
    <property type="entry name" value="SH3_3"/>
    <property type="match status" value="1"/>
</dbReference>
<dbReference type="InterPro" id="IPR003646">
    <property type="entry name" value="SH3-like_bac-type"/>
</dbReference>
<dbReference type="EMBL" id="JAESVA010000017">
    <property type="protein sequence ID" value="MCB8883829.1"/>
    <property type="molecule type" value="Genomic_DNA"/>
</dbReference>
<feature type="domain" description="SH3b" evidence="2">
    <location>
        <begin position="159"/>
        <end position="219"/>
    </location>
</feature>
<reference evidence="3 4" key="1">
    <citation type="journal article" date="2021" name="Microorganisms">
        <title>Acidisoma silvae sp. nov. and Acidisomacellulosilytica sp. nov., Two Acidophilic Bacteria Isolated from Decaying Wood, Hydrolyzing Cellulose and Producing Poly-3-hydroxybutyrate.</title>
        <authorList>
            <person name="Mieszkin S."/>
            <person name="Pouder E."/>
            <person name="Uroz S."/>
            <person name="Simon-Colin C."/>
            <person name="Alain K."/>
        </authorList>
    </citation>
    <scope>NUCLEOTIDE SEQUENCE [LARGE SCALE GENOMIC DNA]</scope>
    <source>
        <strain evidence="3 4">HW T5.17</strain>
    </source>
</reference>
<gene>
    <name evidence="3" type="ORF">ACELLULO517_26520</name>
</gene>
<dbReference type="InterPro" id="IPR025330">
    <property type="entry name" value="DUF4236"/>
</dbReference>
<sequence>MGFRFRRSVRIAPGLRLNLSKSGPSLSVGGKGATFNISKKGTRATFGIPGTGISYQTAHKHAHRHSEAASPSLHLNSSPNIQPSLVHKGIARACSFGVIVLLVAGVAWFNSSPSSTTESVSIAPVGPAAADAPADGQTGTVTSGPTAAVSSPVAPTEAAPPRTVTVLRMANIRSGPSVKDAIVNRAKPGDELDIVGKDRGWVEIRQGTATAWIAASLVH</sequence>
<dbReference type="Gene3D" id="2.30.30.40">
    <property type="entry name" value="SH3 Domains"/>
    <property type="match status" value="1"/>
</dbReference>
<evidence type="ECO:0000313" key="4">
    <source>
        <dbReference type="Proteomes" id="UP000721844"/>
    </source>
</evidence>
<proteinExistence type="predicted"/>
<feature type="compositionally biased region" description="Polar residues" evidence="1">
    <location>
        <begin position="137"/>
        <end position="149"/>
    </location>
</feature>
<protein>
    <submittedName>
        <fullName evidence="3">DUF4236 domain-containing protein</fullName>
    </submittedName>
</protein>
<dbReference type="Pfam" id="PF14020">
    <property type="entry name" value="DUF4236"/>
    <property type="match status" value="1"/>
</dbReference>
<name>A0A964E6Q4_9PROT</name>
<feature type="compositionally biased region" description="Low complexity" evidence="1">
    <location>
        <begin position="126"/>
        <end position="136"/>
    </location>
</feature>
<evidence type="ECO:0000313" key="3">
    <source>
        <dbReference type="EMBL" id="MCB8883829.1"/>
    </source>
</evidence>
<accession>A0A964E6Q4</accession>
<comment type="caution">
    <text evidence="3">The sequence shown here is derived from an EMBL/GenBank/DDBJ whole genome shotgun (WGS) entry which is preliminary data.</text>
</comment>
<feature type="region of interest" description="Disordered" evidence="1">
    <location>
        <begin position="126"/>
        <end position="159"/>
    </location>
</feature>
<dbReference type="PROSITE" id="PS51781">
    <property type="entry name" value="SH3B"/>
    <property type="match status" value="1"/>
</dbReference>
<organism evidence="3 4">
    <name type="scientific">Acidisoma cellulosilyticum</name>
    <dbReference type="NCBI Taxonomy" id="2802395"/>
    <lineage>
        <taxon>Bacteria</taxon>
        <taxon>Pseudomonadati</taxon>
        <taxon>Pseudomonadota</taxon>
        <taxon>Alphaproteobacteria</taxon>
        <taxon>Acetobacterales</taxon>
        <taxon>Acidocellaceae</taxon>
        <taxon>Acidisoma</taxon>
    </lineage>
</organism>
<dbReference type="Proteomes" id="UP000721844">
    <property type="component" value="Unassembled WGS sequence"/>
</dbReference>
<dbReference type="RefSeq" id="WP_227310572.1">
    <property type="nucleotide sequence ID" value="NZ_JAESVA010000017.1"/>
</dbReference>
<evidence type="ECO:0000259" key="2">
    <source>
        <dbReference type="PROSITE" id="PS51781"/>
    </source>
</evidence>
<keyword evidence="4" id="KW-1185">Reference proteome</keyword>
<dbReference type="AlphaFoldDB" id="A0A964E6Q4"/>
<evidence type="ECO:0000256" key="1">
    <source>
        <dbReference type="SAM" id="MobiDB-lite"/>
    </source>
</evidence>